<reference evidence="1 2" key="1">
    <citation type="submission" date="2017-09" db="EMBL/GenBank/DDBJ databases">
        <title>Large-scale bioinformatics analysis of Bacillus genomes uncovers conserved roles of natural products in bacterial physiology.</title>
        <authorList>
            <consortium name="Agbiome Team Llc"/>
            <person name="Bleich R.M."/>
            <person name="Kirk G.J."/>
            <person name="Santa Maria K.C."/>
            <person name="Allen S.E."/>
            <person name="Farag S."/>
            <person name="Shank E.A."/>
            <person name="Bowers A."/>
        </authorList>
    </citation>
    <scope>NUCLEOTIDE SEQUENCE [LARGE SCALE GENOMIC DNA]</scope>
    <source>
        <strain evidence="1 2">AFS005140</strain>
    </source>
</reference>
<proteinExistence type="predicted"/>
<name>A0ABD6RXI2_BACTU</name>
<gene>
    <name evidence="1" type="ORF">CN495_29185</name>
</gene>
<accession>A0ABD6RXI2</accession>
<protein>
    <submittedName>
        <fullName evidence="1">Uncharacterized protein</fullName>
    </submittedName>
</protein>
<dbReference type="EMBL" id="NTYF01000153">
    <property type="protein sequence ID" value="PER44061.1"/>
    <property type="molecule type" value="Genomic_DNA"/>
</dbReference>
<dbReference type="AlphaFoldDB" id="A0ABD6RXI2"/>
<sequence length="73" mass="8742">MQCPLLSRQDLKSTTKQPEFYIYRDSGYLISFEIFDDYKKYIFVQGKFNPIRFAEGILLSLRKSSKNFMLPIY</sequence>
<comment type="caution">
    <text evidence="1">The sequence shown here is derived from an EMBL/GenBank/DDBJ whole genome shotgun (WGS) entry which is preliminary data.</text>
</comment>
<organism evidence="1 2">
    <name type="scientific">Bacillus thuringiensis</name>
    <dbReference type="NCBI Taxonomy" id="1428"/>
    <lineage>
        <taxon>Bacteria</taxon>
        <taxon>Bacillati</taxon>
        <taxon>Bacillota</taxon>
        <taxon>Bacilli</taxon>
        <taxon>Bacillales</taxon>
        <taxon>Bacillaceae</taxon>
        <taxon>Bacillus</taxon>
        <taxon>Bacillus cereus group</taxon>
    </lineage>
</organism>
<evidence type="ECO:0000313" key="1">
    <source>
        <dbReference type="EMBL" id="PER44061.1"/>
    </source>
</evidence>
<evidence type="ECO:0000313" key="2">
    <source>
        <dbReference type="Proteomes" id="UP000219897"/>
    </source>
</evidence>
<dbReference type="Proteomes" id="UP000219897">
    <property type="component" value="Unassembled WGS sequence"/>
</dbReference>